<keyword evidence="4" id="KW-0121">Carboxypeptidase</keyword>
<evidence type="ECO:0000313" key="4">
    <source>
        <dbReference type="EMBL" id="SJZ32555.1"/>
    </source>
</evidence>
<evidence type="ECO:0000259" key="3">
    <source>
        <dbReference type="Pfam" id="PF04389"/>
    </source>
</evidence>
<dbReference type="InterPro" id="IPR007484">
    <property type="entry name" value="Peptidase_M28"/>
</dbReference>
<feature type="domain" description="PA" evidence="2">
    <location>
        <begin position="138"/>
        <end position="235"/>
    </location>
</feature>
<dbReference type="OrthoDB" id="9764939at2"/>
<keyword evidence="4" id="KW-0645">Protease</keyword>
<dbReference type="GO" id="GO:0004180">
    <property type="term" value="F:carboxypeptidase activity"/>
    <property type="evidence" value="ECO:0007669"/>
    <property type="project" value="UniProtKB-KW"/>
</dbReference>
<feature type="signal peptide" evidence="1">
    <location>
        <begin position="1"/>
        <end position="18"/>
    </location>
</feature>
<sequence length="513" mass="56267">MRKLALLCLPLLSTVAMAQDNSAKYAELITAKGMKDKLSIIASAEMEGRETATPGQKKAAAYIEEQFKKMGLKPGNGNSYQQVYPVYRDQLTDKKLSVNGKAYEWDKDYAFSLQGIASGDLSYANLVFAGYGVVDSANNVNDLAGLDVKGKIVMVLDGSATAAPAPAPGGGRGRGFSPASAAAKAAAARRAGAAGLIVVSADFPRRMPTPVRGNMYMKTPAVTPFTTVTVSAEVASALLGRTAKLSMDELKQVNKGNYVAELKISAVKTKENLESSNVIAVLPGTDKKDEYVFLTAHYDHLGKQGDVIYYGADDDGSGTTAVLQMAEAFTTAAKKGNKPRRSIVFMTVSGEEKGLWGSEYYSENPTFPLEKTTVDLNTDMVGRVDTERKLADTLNYVYVIGHDKLSSDLPVINEGVNNKYTKLTLDYKFDDPKDVNRIYYRSDHYNFARKGVPILFFYDGMLQADYHRPTDTVDKINFELMEKRVRMIFHTGWEIANRDEMLKRDIPLTMPAR</sequence>
<dbReference type="Gene3D" id="3.50.30.30">
    <property type="match status" value="1"/>
</dbReference>
<name>A0A1T4JR13_9BACT</name>
<evidence type="ECO:0000256" key="1">
    <source>
        <dbReference type="SAM" id="SignalP"/>
    </source>
</evidence>
<dbReference type="AlphaFoldDB" id="A0A1T4JR13"/>
<proteinExistence type="predicted"/>
<feature type="chain" id="PRO_5010516198" evidence="1">
    <location>
        <begin position="19"/>
        <end position="513"/>
    </location>
</feature>
<dbReference type="GO" id="GO:0008235">
    <property type="term" value="F:metalloexopeptidase activity"/>
    <property type="evidence" value="ECO:0007669"/>
    <property type="project" value="InterPro"/>
</dbReference>
<dbReference type="InterPro" id="IPR003137">
    <property type="entry name" value="PA_domain"/>
</dbReference>
<keyword evidence="5" id="KW-1185">Reference proteome</keyword>
<accession>A0A1T4JR13</accession>
<keyword evidence="4" id="KW-0378">Hydrolase</keyword>
<dbReference type="PANTHER" id="PTHR12147">
    <property type="entry name" value="METALLOPEPTIDASE M28 FAMILY MEMBER"/>
    <property type="match status" value="1"/>
</dbReference>
<dbReference type="SUPFAM" id="SSF53187">
    <property type="entry name" value="Zn-dependent exopeptidases"/>
    <property type="match status" value="1"/>
</dbReference>
<dbReference type="GO" id="GO:0006508">
    <property type="term" value="P:proteolysis"/>
    <property type="evidence" value="ECO:0007669"/>
    <property type="project" value="InterPro"/>
</dbReference>
<feature type="domain" description="Peptidase M28" evidence="3">
    <location>
        <begin position="277"/>
        <end position="488"/>
    </location>
</feature>
<protein>
    <submittedName>
        <fullName evidence="4">Zn-dependent amino-or carboxypeptidase, M28 family</fullName>
    </submittedName>
</protein>
<dbReference type="STRING" id="413434.SAMN04488132_10196"/>
<evidence type="ECO:0000259" key="2">
    <source>
        <dbReference type="Pfam" id="PF02225"/>
    </source>
</evidence>
<keyword evidence="1" id="KW-0732">Signal</keyword>
<evidence type="ECO:0000313" key="5">
    <source>
        <dbReference type="Proteomes" id="UP000190888"/>
    </source>
</evidence>
<organism evidence="4 5">
    <name type="scientific">Sediminibacterium ginsengisoli</name>
    <dbReference type="NCBI Taxonomy" id="413434"/>
    <lineage>
        <taxon>Bacteria</taxon>
        <taxon>Pseudomonadati</taxon>
        <taxon>Bacteroidota</taxon>
        <taxon>Chitinophagia</taxon>
        <taxon>Chitinophagales</taxon>
        <taxon>Chitinophagaceae</taxon>
        <taxon>Sediminibacterium</taxon>
    </lineage>
</organism>
<dbReference type="EMBL" id="FUWH01000001">
    <property type="protein sequence ID" value="SJZ32555.1"/>
    <property type="molecule type" value="Genomic_DNA"/>
</dbReference>
<reference evidence="4 5" key="1">
    <citation type="submission" date="2017-02" db="EMBL/GenBank/DDBJ databases">
        <authorList>
            <person name="Peterson S.W."/>
        </authorList>
    </citation>
    <scope>NUCLEOTIDE SEQUENCE [LARGE SCALE GENOMIC DNA]</scope>
    <source>
        <strain evidence="4 5">DSM 22335</strain>
    </source>
</reference>
<dbReference type="InterPro" id="IPR046450">
    <property type="entry name" value="PA_dom_sf"/>
</dbReference>
<dbReference type="PANTHER" id="PTHR12147:SF26">
    <property type="entry name" value="PEPTIDASE M28 DOMAIN-CONTAINING PROTEIN"/>
    <property type="match status" value="1"/>
</dbReference>
<gene>
    <name evidence="4" type="ORF">SAMN04488132_10196</name>
</gene>
<dbReference type="InterPro" id="IPR045175">
    <property type="entry name" value="M28_fam"/>
</dbReference>
<dbReference type="Pfam" id="PF04389">
    <property type="entry name" value="Peptidase_M28"/>
    <property type="match status" value="1"/>
</dbReference>
<dbReference type="Proteomes" id="UP000190888">
    <property type="component" value="Unassembled WGS sequence"/>
</dbReference>
<dbReference type="RefSeq" id="WP_078829457.1">
    <property type="nucleotide sequence ID" value="NZ_FUWH01000001.1"/>
</dbReference>
<dbReference type="Gene3D" id="3.40.630.10">
    <property type="entry name" value="Zn peptidases"/>
    <property type="match status" value="1"/>
</dbReference>
<dbReference type="Pfam" id="PF02225">
    <property type="entry name" value="PA"/>
    <property type="match status" value="1"/>
</dbReference>
<dbReference type="SUPFAM" id="SSF52025">
    <property type="entry name" value="PA domain"/>
    <property type="match status" value="1"/>
</dbReference>